<reference evidence="12" key="1">
    <citation type="journal article" date="2021" name="Nat. Commun.">
        <title>Genetic determinants of endophytism in the Arabidopsis root mycobiome.</title>
        <authorList>
            <person name="Mesny F."/>
            <person name="Miyauchi S."/>
            <person name="Thiergart T."/>
            <person name="Pickel B."/>
            <person name="Atanasova L."/>
            <person name="Karlsson M."/>
            <person name="Huettel B."/>
            <person name="Barry K.W."/>
            <person name="Haridas S."/>
            <person name="Chen C."/>
            <person name="Bauer D."/>
            <person name="Andreopoulos W."/>
            <person name="Pangilinan J."/>
            <person name="LaButti K."/>
            <person name="Riley R."/>
            <person name="Lipzen A."/>
            <person name="Clum A."/>
            <person name="Drula E."/>
            <person name="Henrissat B."/>
            <person name="Kohler A."/>
            <person name="Grigoriev I.V."/>
            <person name="Martin F.M."/>
            <person name="Hacquard S."/>
        </authorList>
    </citation>
    <scope>NUCLEOTIDE SEQUENCE</scope>
    <source>
        <strain evidence="12">MPI-CAGE-AT-0016</strain>
    </source>
</reference>
<dbReference type="GO" id="GO:0005524">
    <property type="term" value="F:ATP binding"/>
    <property type="evidence" value="ECO:0007669"/>
    <property type="project" value="UniProtKB-KW"/>
</dbReference>
<name>A0A8K0X097_9PEZI</name>
<evidence type="ECO:0000256" key="2">
    <source>
        <dbReference type="ARBA" id="ARBA00022448"/>
    </source>
</evidence>
<dbReference type="PROSITE" id="PS50929">
    <property type="entry name" value="ABC_TM1F"/>
    <property type="match status" value="2"/>
</dbReference>
<dbReference type="InterPro" id="IPR003593">
    <property type="entry name" value="AAA+_ATPase"/>
</dbReference>
<evidence type="ECO:0000256" key="7">
    <source>
        <dbReference type="ARBA" id="ARBA00022989"/>
    </source>
</evidence>
<dbReference type="PROSITE" id="PS00211">
    <property type="entry name" value="ABC_TRANSPORTER_1"/>
    <property type="match status" value="2"/>
</dbReference>
<dbReference type="InterPro" id="IPR036640">
    <property type="entry name" value="ABC1_TM_sf"/>
</dbReference>
<dbReference type="InterPro" id="IPR027417">
    <property type="entry name" value="P-loop_NTPase"/>
</dbReference>
<feature type="transmembrane region" description="Helical" evidence="9">
    <location>
        <begin position="418"/>
        <end position="440"/>
    </location>
</feature>
<dbReference type="Gene3D" id="3.40.50.300">
    <property type="entry name" value="P-loop containing nucleotide triphosphate hydrolases"/>
    <property type="match status" value="2"/>
</dbReference>
<feature type="domain" description="ABC transporter" evidence="10">
    <location>
        <begin position="613"/>
        <end position="834"/>
    </location>
</feature>
<dbReference type="FunFam" id="3.40.50.300:FF:000838">
    <property type="entry name" value="ABC multidrug transporter (Eurofung)"/>
    <property type="match status" value="1"/>
</dbReference>
<evidence type="ECO:0000256" key="6">
    <source>
        <dbReference type="ARBA" id="ARBA00022840"/>
    </source>
</evidence>
<keyword evidence="8 9" id="KW-0472">Membrane</keyword>
<feature type="transmembrane region" description="Helical" evidence="9">
    <location>
        <begin position="1018"/>
        <end position="1038"/>
    </location>
</feature>
<dbReference type="Proteomes" id="UP000813385">
    <property type="component" value="Unassembled WGS sequence"/>
</dbReference>
<feature type="transmembrane region" description="Helical" evidence="9">
    <location>
        <begin position="285"/>
        <end position="312"/>
    </location>
</feature>
<feature type="domain" description="ABC transmembrane type-1" evidence="11">
    <location>
        <begin position="894"/>
        <end position="1173"/>
    </location>
</feature>
<dbReference type="FunFam" id="1.20.1560.10:FF:000013">
    <property type="entry name" value="ABC transporter C family member 2"/>
    <property type="match status" value="1"/>
</dbReference>
<dbReference type="GO" id="GO:0016020">
    <property type="term" value="C:membrane"/>
    <property type="evidence" value="ECO:0007669"/>
    <property type="project" value="UniProtKB-SubCell"/>
</dbReference>
<keyword evidence="2" id="KW-0813">Transport</keyword>
<dbReference type="Pfam" id="PF00005">
    <property type="entry name" value="ABC_tran"/>
    <property type="match status" value="2"/>
</dbReference>
<protein>
    <submittedName>
        <fullName evidence="12">ATP-binding cassette transporter abc1</fullName>
    </submittedName>
</protein>
<dbReference type="CDD" id="cd18604">
    <property type="entry name" value="ABC_6TM_VMR1_D2_like"/>
    <property type="match status" value="1"/>
</dbReference>
<dbReference type="Gene3D" id="1.20.1560.10">
    <property type="entry name" value="ABC transporter type 1, transmembrane domain"/>
    <property type="match status" value="2"/>
</dbReference>
<feature type="domain" description="ABC transporter" evidence="10">
    <location>
        <begin position="1222"/>
        <end position="1483"/>
    </location>
</feature>
<evidence type="ECO:0000313" key="12">
    <source>
        <dbReference type="EMBL" id="KAH7353797.1"/>
    </source>
</evidence>
<feature type="transmembrane region" description="Helical" evidence="9">
    <location>
        <begin position="46"/>
        <end position="64"/>
    </location>
</feature>
<dbReference type="CDD" id="cd03244">
    <property type="entry name" value="ABCC_MRP_domain2"/>
    <property type="match status" value="1"/>
</dbReference>
<keyword evidence="7 9" id="KW-1133">Transmembrane helix</keyword>
<evidence type="ECO:0000259" key="11">
    <source>
        <dbReference type="PROSITE" id="PS50929"/>
    </source>
</evidence>
<dbReference type="CDD" id="cd18596">
    <property type="entry name" value="ABC_6TM_VMR1_D1_like"/>
    <property type="match status" value="1"/>
</dbReference>
<dbReference type="InterPro" id="IPR011527">
    <property type="entry name" value="ABC1_TM_dom"/>
</dbReference>
<feature type="transmembrane region" description="Helical" evidence="9">
    <location>
        <begin position="324"/>
        <end position="346"/>
    </location>
</feature>
<dbReference type="InterPro" id="IPR017871">
    <property type="entry name" value="ABC_transporter-like_CS"/>
</dbReference>
<organism evidence="12 13">
    <name type="scientific">Plectosphaerella cucumerina</name>
    <dbReference type="NCBI Taxonomy" id="40658"/>
    <lineage>
        <taxon>Eukaryota</taxon>
        <taxon>Fungi</taxon>
        <taxon>Dikarya</taxon>
        <taxon>Ascomycota</taxon>
        <taxon>Pezizomycotina</taxon>
        <taxon>Sordariomycetes</taxon>
        <taxon>Hypocreomycetidae</taxon>
        <taxon>Glomerellales</taxon>
        <taxon>Plectosphaerellaceae</taxon>
        <taxon>Plectosphaerella</taxon>
    </lineage>
</organism>
<dbReference type="InterPro" id="IPR050173">
    <property type="entry name" value="ABC_transporter_C-like"/>
</dbReference>
<evidence type="ECO:0000256" key="5">
    <source>
        <dbReference type="ARBA" id="ARBA00022741"/>
    </source>
</evidence>
<dbReference type="CDD" id="cd03250">
    <property type="entry name" value="ABCC_MRP_domain1"/>
    <property type="match status" value="1"/>
</dbReference>
<evidence type="ECO:0000256" key="4">
    <source>
        <dbReference type="ARBA" id="ARBA00022737"/>
    </source>
</evidence>
<dbReference type="PROSITE" id="PS50893">
    <property type="entry name" value="ABC_TRANSPORTER_2"/>
    <property type="match status" value="2"/>
</dbReference>
<gene>
    <name evidence="12" type="ORF">B0T11DRAFT_120773</name>
</gene>
<dbReference type="SUPFAM" id="SSF52540">
    <property type="entry name" value="P-loop containing nucleoside triphosphate hydrolases"/>
    <property type="match status" value="2"/>
</dbReference>
<feature type="transmembrane region" description="Helical" evidence="9">
    <location>
        <begin position="446"/>
        <end position="466"/>
    </location>
</feature>
<feature type="domain" description="ABC transmembrane type-1" evidence="11">
    <location>
        <begin position="286"/>
        <end position="585"/>
    </location>
</feature>
<dbReference type="GO" id="GO:0140359">
    <property type="term" value="F:ABC-type transporter activity"/>
    <property type="evidence" value="ECO:0007669"/>
    <property type="project" value="InterPro"/>
</dbReference>
<comment type="caution">
    <text evidence="12">The sequence shown here is derived from an EMBL/GenBank/DDBJ whole genome shotgun (WGS) entry which is preliminary data.</text>
</comment>
<keyword evidence="3 9" id="KW-0812">Transmembrane</keyword>
<dbReference type="OrthoDB" id="6500128at2759"/>
<dbReference type="SMART" id="SM00382">
    <property type="entry name" value="AAA"/>
    <property type="match status" value="2"/>
</dbReference>
<evidence type="ECO:0000313" key="13">
    <source>
        <dbReference type="Proteomes" id="UP000813385"/>
    </source>
</evidence>
<dbReference type="Pfam" id="PF00664">
    <property type="entry name" value="ABC_membrane"/>
    <property type="match status" value="2"/>
</dbReference>
<accession>A0A8K0X097</accession>
<keyword evidence="5" id="KW-0547">Nucleotide-binding</keyword>
<evidence type="ECO:0000256" key="1">
    <source>
        <dbReference type="ARBA" id="ARBA00004141"/>
    </source>
</evidence>
<keyword evidence="13" id="KW-1185">Reference proteome</keyword>
<dbReference type="PANTHER" id="PTHR24223">
    <property type="entry name" value="ATP-BINDING CASSETTE SUB-FAMILY C"/>
    <property type="match status" value="1"/>
</dbReference>
<dbReference type="EMBL" id="JAGPXD010000005">
    <property type="protein sequence ID" value="KAH7353797.1"/>
    <property type="molecule type" value="Genomic_DNA"/>
</dbReference>
<evidence type="ECO:0000256" key="8">
    <source>
        <dbReference type="ARBA" id="ARBA00023136"/>
    </source>
</evidence>
<keyword evidence="6 12" id="KW-0067">ATP-binding</keyword>
<evidence type="ECO:0000259" key="10">
    <source>
        <dbReference type="PROSITE" id="PS50893"/>
    </source>
</evidence>
<dbReference type="GO" id="GO:0016887">
    <property type="term" value="F:ATP hydrolysis activity"/>
    <property type="evidence" value="ECO:0007669"/>
    <property type="project" value="InterPro"/>
</dbReference>
<feature type="transmembrane region" description="Helical" evidence="9">
    <location>
        <begin position="891"/>
        <end position="917"/>
    </location>
</feature>
<dbReference type="SUPFAM" id="SSF90123">
    <property type="entry name" value="ABC transporter transmembrane region"/>
    <property type="match status" value="2"/>
</dbReference>
<keyword evidence="4" id="KW-0677">Repeat</keyword>
<evidence type="ECO:0000256" key="3">
    <source>
        <dbReference type="ARBA" id="ARBA00022692"/>
    </source>
</evidence>
<dbReference type="InterPro" id="IPR003439">
    <property type="entry name" value="ABC_transporter-like_ATP-bd"/>
</dbReference>
<comment type="subcellular location">
    <subcellularLocation>
        <location evidence="1">Membrane</location>
        <topology evidence="1">Multi-pass membrane protein</topology>
    </subcellularLocation>
</comment>
<proteinExistence type="predicted"/>
<feature type="transmembrane region" description="Helical" evidence="9">
    <location>
        <begin position="929"/>
        <end position="954"/>
    </location>
</feature>
<sequence length="1503" mass="165686">MGPSDAPFDTALLSAAAHVRQHVLTLQSEYSLSWIYNVTIIAESGYPQALVILVSVLWASFRLLNRRYTKRIVSQHRASGIRWPWELCALISRALAVGSLSVAAARGQTNKLDAVCAVYALTVGLLRLVNDLEWRHIALHQINLVLTCTFVLLAASSLLPCVEARQQCSFSVPIRGSLASLFASVLIALLTPREWVPPSLRYDAAEGRDTDPAPEETCSWADYFVTYDWLTPLIWKGSRFEVTVDDLPRLPWYDSPRLLLGQIHEARAKSRTTLWTTLRLVRKELAIMASCTAAAYLFELIAPFALYHLLAYLANPQDAAIRPWAWLMLMFCGPLSRSVVFQQYVFTSTRLIVRVKSALTQELYQRAMSSMELDDDIFASPNSSEKSKQKSAQSSNSAGRLANLMAADVEAVYGARDIVMVTFGLPTGTIVALVGMYKMLGWPSLVGAFVLVFTSPISIIIGQMMVRATRVVRKAQDTRISLVSEYLASIRAIKYFAWEEAVSGKILEARNTEQRQLWQVTVLYVFLNQITQLIPFISLLLTFSLYVGVKHERLTAATAFTTVFLMKQIRKNITQAVSLSRRFTAAAVAIRRLDRYFESTVPLQTYPQGPLALRGASFRRSKSSTFELQDITVDFAQGGLNVVSGLSGSGKTTLLLAILGEAEKTGGSITRPRDVAFASQTPWLQNDTIRRNILFHAAYESTRYEAIIDACCLRLDINQMPNGDQTNIGENGASLSGGQKARVALARALYSKAPLILLDDVFSALDAKTSALLWERCFCTDLLRDRTTVLVAQQPWLPEQADLSIQLEDGRIAEMKQNIAVVRHPIVAALETAEGAQAPEPELQARGDALNDAGTVPGEKRDDVVADEMKDSGKSARLLFFKYMTYFGSPLYAVFCLMIMVLMNVCWLASTLWLSIWVDASSRGEAINIAFYLGIYSVFALGETVGYAAVILVFENGAWHAARRLHNDFLRAIMNVSLSWYKKVPVGRVINRFSRDMYAIDSMICGQLQRFLDNAQGIIFRLGAISSIMPIFVVPAAVTCSIGVVVGEMYTRTAVTVKKLVSSAQSPVFTQFSDTLAGLAVIRAREGMPEAFADMLADRLAVWSRASEANFNCNRWVAMRVDVITALVALCAGIIAVSKAGTVAAGLVGFSLTNATGLSSTILSMVRSMNDLEVELQSFVRVREYAALKPEDEEEKSHAEEGEYADDEREVIPKQWPATGKIEFRNVTIRYDVDGPDILTEVNLTFNAGERVAVIGRTGSGKSTLILSLLRFTHIVSGQILYDGIDITRIPRRRLREGLTIIPQEAVLFNGTVGSNLDPTGKTSETELEKVIESCQDIASFQHTANGHGDGVLANGNGTDHGHEATGGLALSTGVTPKGENFSHGQRQVLSLCRALVRKSKLMLLDEATASMDYETDRGIQQALRRELDEAGGGRTLVTIAHRLRTIIDYDKVVVMGAGRVVEAGAPRELYEQKGVFHDMVYHSGEGEELRQTLEEGVKGARE</sequence>
<dbReference type="PANTHER" id="PTHR24223:SF356">
    <property type="entry name" value="ATP-BINDING CASSETTE TRANSPORTER ABC4"/>
    <property type="match status" value="1"/>
</dbReference>
<evidence type="ECO:0000256" key="9">
    <source>
        <dbReference type="SAM" id="Phobius"/>
    </source>
</evidence>
<dbReference type="GO" id="GO:0005737">
    <property type="term" value="C:cytoplasm"/>
    <property type="evidence" value="ECO:0007669"/>
    <property type="project" value="UniProtKB-ARBA"/>
</dbReference>